<dbReference type="Pfam" id="PF04390">
    <property type="entry name" value="LptE"/>
    <property type="match status" value="1"/>
</dbReference>
<gene>
    <name evidence="2" type="primary">lptE</name>
    <name evidence="2" type="ORF">MOX91_00630</name>
</gene>
<keyword evidence="1" id="KW-0732">Signal</keyword>
<name>A0ABU4WDQ4_9BACT</name>
<dbReference type="Gene3D" id="3.30.160.150">
    <property type="entry name" value="Lipoprotein like domain"/>
    <property type="match status" value="1"/>
</dbReference>
<evidence type="ECO:0000256" key="1">
    <source>
        <dbReference type="SAM" id="SignalP"/>
    </source>
</evidence>
<evidence type="ECO:0000313" key="3">
    <source>
        <dbReference type="Proteomes" id="UP001275932"/>
    </source>
</evidence>
<dbReference type="EMBL" id="JALBUT010000001">
    <property type="protein sequence ID" value="MDX8414691.1"/>
    <property type="molecule type" value="Genomic_DNA"/>
</dbReference>
<evidence type="ECO:0000313" key="2">
    <source>
        <dbReference type="EMBL" id="MDX8414691.1"/>
    </source>
</evidence>
<feature type="signal peptide" evidence="1">
    <location>
        <begin position="1"/>
        <end position="18"/>
    </location>
</feature>
<feature type="chain" id="PRO_5045214132" evidence="1">
    <location>
        <begin position="19"/>
        <end position="169"/>
    </location>
</feature>
<dbReference type="RefSeq" id="WP_370396141.1">
    <property type="nucleotide sequence ID" value="NZ_JALBUT010000001.1"/>
</dbReference>
<dbReference type="Proteomes" id="UP001275932">
    <property type="component" value="Unassembled WGS sequence"/>
</dbReference>
<keyword evidence="3" id="KW-1185">Reference proteome</keyword>
<comment type="caution">
    <text evidence="2">The sequence shown here is derived from an EMBL/GenBank/DDBJ whole genome shotgun (WGS) entry which is preliminary data.</text>
</comment>
<organism evidence="2 3">
    <name type="scientific">Intestinicryptomonas porci</name>
    <dbReference type="NCBI Taxonomy" id="2926320"/>
    <lineage>
        <taxon>Bacteria</taxon>
        <taxon>Pseudomonadati</taxon>
        <taxon>Verrucomicrobiota</taxon>
        <taxon>Opitutia</taxon>
        <taxon>Opitutales</taxon>
        <taxon>Intestinicryptomonaceae</taxon>
        <taxon>Intestinicryptomonas</taxon>
    </lineage>
</organism>
<protein>
    <submittedName>
        <fullName evidence="2">LPS assembly lipoprotein LptE</fullName>
    </submittedName>
</protein>
<dbReference type="PROSITE" id="PS51257">
    <property type="entry name" value="PROKAR_LIPOPROTEIN"/>
    <property type="match status" value="1"/>
</dbReference>
<accession>A0ABU4WDQ4</accession>
<proteinExistence type="predicted"/>
<reference evidence="2 3" key="1">
    <citation type="submission" date="2022-03" db="EMBL/GenBank/DDBJ databases">
        <title>Novel taxa within the pig intestine.</title>
        <authorList>
            <person name="Wylensek D."/>
            <person name="Bishof K."/>
            <person name="Afrizal A."/>
            <person name="Clavel T."/>
        </authorList>
    </citation>
    <scope>NUCLEOTIDE SEQUENCE [LARGE SCALE GENOMIC DNA]</scope>
    <source>
        <strain evidence="2 3">CLA-KB-P66</strain>
    </source>
</reference>
<dbReference type="InterPro" id="IPR007485">
    <property type="entry name" value="LPS_assembly_LptE"/>
</dbReference>
<sequence>MRAFLNFLVLTLSSLALCACNYTLEGTAQPLPFKTIAVKQVVNNSYAPQASNPLMTQVCTMLSQTPALTLTSLDEAQAVLEITLDDYTKSVYATRYEDTDMARAITVQLSANCTLRNLKTGEVIFKDRPFSVKNHIFNDESFLDGEYQNMTTLTGMLARKIVDSVLGIW</sequence>
<keyword evidence="2" id="KW-0449">Lipoprotein</keyword>